<evidence type="ECO:0000313" key="2">
    <source>
        <dbReference type="EMBL" id="CAI5794536.1"/>
    </source>
</evidence>
<feature type="compositionally biased region" description="Pro residues" evidence="1">
    <location>
        <begin position="134"/>
        <end position="143"/>
    </location>
</feature>
<feature type="compositionally biased region" description="Basic and acidic residues" evidence="1">
    <location>
        <begin position="24"/>
        <end position="41"/>
    </location>
</feature>
<evidence type="ECO:0000256" key="1">
    <source>
        <dbReference type="SAM" id="MobiDB-lite"/>
    </source>
</evidence>
<feature type="region of interest" description="Disordered" evidence="1">
    <location>
        <begin position="1"/>
        <end position="149"/>
    </location>
</feature>
<gene>
    <name evidence="2" type="ORF">PODLI_1B036387</name>
</gene>
<proteinExistence type="predicted"/>
<evidence type="ECO:0000313" key="3">
    <source>
        <dbReference type="Proteomes" id="UP001178461"/>
    </source>
</evidence>
<feature type="compositionally biased region" description="Basic residues" evidence="1">
    <location>
        <begin position="230"/>
        <end position="241"/>
    </location>
</feature>
<feature type="compositionally biased region" description="Gly residues" evidence="1">
    <location>
        <begin position="303"/>
        <end position="312"/>
    </location>
</feature>
<dbReference type="AlphaFoldDB" id="A0AA35LEM5"/>
<feature type="compositionally biased region" description="Basic residues" evidence="1">
    <location>
        <begin position="281"/>
        <end position="294"/>
    </location>
</feature>
<reference evidence="2" key="1">
    <citation type="submission" date="2022-12" db="EMBL/GenBank/DDBJ databases">
        <authorList>
            <person name="Alioto T."/>
            <person name="Alioto T."/>
            <person name="Gomez Garrido J."/>
        </authorList>
    </citation>
    <scope>NUCLEOTIDE SEQUENCE</scope>
</reference>
<dbReference type="Proteomes" id="UP001178461">
    <property type="component" value="Chromosome Z"/>
</dbReference>
<feature type="compositionally biased region" description="Low complexity" evidence="1">
    <location>
        <begin position="1"/>
        <end position="19"/>
    </location>
</feature>
<dbReference type="EMBL" id="OX395140">
    <property type="protein sequence ID" value="CAI5794536.1"/>
    <property type="molecule type" value="Genomic_DNA"/>
</dbReference>
<feature type="region of interest" description="Disordered" evidence="1">
    <location>
        <begin position="199"/>
        <end position="312"/>
    </location>
</feature>
<organism evidence="2 3">
    <name type="scientific">Podarcis lilfordi</name>
    <name type="common">Lilford's wall lizard</name>
    <dbReference type="NCBI Taxonomy" id="74358"/>
    <lineage>
        <taxon>Eukaryota</taxon>
        <taxon>Metazoa</taxon>
        <taxon>Chordata</taxon>
        <taxon>Craniata</taxon>
        <taxon>Vertebrata</taxon>
        <taxon>Euteleostomi</taxon>
        <taxon>Lepidosauria</taxon>
        <taxon>Squamata</taxon>
        <taxon>Bifurcata</taxon>
        <taxon>Unidentata</taxon>
        <taxon>Episquamata</taxon>
        <taxon>Laterata</taxon>
        <taxon>Lacertibaenia</taxon>
        <taxon>Lacertidae</taxon>
        <taxon>Podarcis</taxon>
    </lineage>
</organism>
<feature type="compositionally biased region" description="Gly residues" evidence="1">
    <location>
        <begin position="63"/>
        <end position="77"/>
    </location>
</feature>
<feature type="compositionally biased region" description="Low complexity" evidence="1">
    <location>
        <begin position="261"/>
        <end position="280"/>
    </location>
</feature>
<keyword evidence="3" id="KW-1185">Reference proteome</keyword>
<sequence>MESQRLRGAALAALRASGKGRLRYGPERSGELGEDILEAHRSPPLALPPGGMDPGPDRPIPSPGGGGAGRLGPGGGRPPRSPAPRRVAGPRPRPPGGRGGGRAVSILDPGSTALLSPDPSLLIPQRPEKRRDPPSAPEAPAPKGPGIEGILRLYDRIRAAEGEEDLRRRQEIQDLASRAAYGQSWELLKRFDEMRELKSHQEWQDLRQEVERSSKEAQGQQEKLKEEHQRRAKLLSRKLRGRSSGAPAGRGGAQRREAGQERPAALRRPGRAPAGQSGTRVRGRTARPRLRPLRRAREPDLRGGVGPGADGE</sequence>
<accession>A0AA35LEM5</accession>
<feature type="compositionally biased region" description="Basic and acidic residues" evidence="1">
    <location>
        <begin position="199"/>
        <end position="215"/>
    </location>
</feature>
<protein>
    <submittedName>
        <fullName evidence="2">Uncharacterized protein</fullName>
    </submittedName>
</protein>
<name>A0AA35LEM5_9SAUR</name>